<organism evidence="2 3">
    <name type="scientific">Streptomyces castrisilvae</name>
    <dbReference type="NCBI Taxonomy" id="3033811"/>
    <lineage>
        <taxon>Bacteria</taxon>
        <taxon>Bacillati</taxon>
        <taxon>Actinomycetota</taxon>
        <taxon>Actinomycetes</taxon>
        <taxon>Kitasatosporales</taxon>
        <taxon>Streptomycetaceae</taxon>
        <taxon>Streptomyces</taxon>
    </lineage>
</organism>
<evidence type="ECO:0000313" key="3">
    <source>
        <dbReference type="Proteomes" id="UP001239522"/>
    </source>
</evidence>
<dbReference type="PANTHER" id="PTHR37489:SF1">
    <property type="entry name" value="DUF3500 DOMAIN-CONTAINING PROTEIN"/>
    <property type="match status" value="1"/>
</dbReference>
<protein>
    <submittedName>
        <fullName evidence="2">DUF3500 domain-containing protein</fullName>
    </submittedName>
</protein>
<dbReference type="EMBL" id="CP120997">
    <property type="protein sequence ID" value="WLQ36763.1"/>
    <property type="molecule type" value="Genomic_DNA"/>
</dbReference>
<dbReference type="Proteomes" id="UP001239522">
    <property type="component" value="Chromosome"/>
</dbReference>
<feature type="compositionally biased region" description="Polar residues" evidence="1">
    <location>
        <begin position="1"/>
        <end position="19"/>
    </location>
</feature>
<proteinExistence type="predicted"/>
<evidence type="ECO:0000256" key="1">
    <source>
        <dbReference type="SAM" id="MobiDB-lite"/>
    </source>
</evidence>
<keyword evidence="3" id="KW-1185">Reference proteome</keyword>
<gene>
    <name evidence="2" type="ORF">P8A18_26520</name>
</gene>
<feature type="region of interest" description="Disordered" evidence="1">
    <location>
        <begin position="1"/>
        <end position="24"/>
    </location>
</feature>
<dbReference type="RefSeq" id="WP_306058364.1">
    <property type="nucleotide sequence ID" value="NZ_CP120997.1"/>
</dbReference>
<evidence type="ECO:0000313" key="2">
    <source>
        <dbReference type="EMBL" id="WLQ36763.1"/>
    </source>
</evidence>
<accession>A0ABY9HRX7</accession>
<dbReference type="InterPro" id="IPR021889">
    <property type="entry name" value="DUF3500"/>
</dbReference>
<dbReference type="PANTHER" id="PTHR37489">
    <property type="entry name" value="DUF3500 DOMAIN-CONTAINING PROTEIN"/>
    <property type="match status" value="1"/>
</dbReference>
<reference evidence="2 3" key="1">
    <citation type="submission" date="2023-03" db="EMBL/GenBank/DDBJ databases">
        <title>Isolation and description of six Streptomyces strains from soil environments, able to metabolize different microbial glucans.</title>
        <authorList>
            <person name="Widen T."/>
            <person name="Larsbrink J."/>
        </authorList>
    </citation>
    <scope>NUCLEOTIDE SEQUENCE [LARGE SCALE GENOMIC DNA]</scope>
    <source>
        <strain evidence="2 3">Mut1</strain>
    </source>
</reference>
<sequence length="419" mass="46428">MNADNTQCATPVRQHTPTSLPLPKAKGTMPVVDGILHADLLPPEITFELTAPIRAYREPYVGITADGAPAPGLYRLTDTGNRPTAAVDAADAYLDALMPFERTVARLPMNSPDWRLWTNAIPTWTPKGMRLERLTVTQRELALAVIEASLSREGFDLIRAAMQLNGALGELIDDYRDTLTEFTYWFTIFGDPTSGQPWGWQLMGHHIDVHCVFIGSQLVMAPVFLGAEPTSCDTGRYAGVHAFDDETGHGLTFRRSLTEQQESSFLLSRSISAPDPAGSWNGRHLAGAGSDNLILPAEGINGGELSADQQDLLLDLVRVYLRRLPALHAERKLEEVARHLDDTHFVWRGGHDDVCAFYYRIHSPILLVEYDNHPGVFLSNEEPARHHVHTIVREPGGNDYGKSLLAQHYATHHTPDSDH</sequence>
<dbReference type="Pfam" id="PF12006">
    <property type="entry name" value="DUF3500"/>
    <property type="match status" value="1"/>
</dbReference>
<name>A0ABY9HRX7_9ACTN</name>